<dbReference type="InterPro" id="IPR036969">
    <property type="entry name" value="Citrate_synthase_sf"/>
</dbReference>
<dbReference type="PANTHER" id="PTHR42871">
    <property type="entry name" value="CITRATE SYNTHASE"/>
    <property type="match status" value="1"/>
</dbReference>
<dbReference type="EMBL" id="FNJI01000013">
    <property type="protein sequence ID" value="SDP21016.1"/>
    <property type="molecule type" value="Genomic_DNA"/>
</dbReference>
<dbReference type="UniPathway" id="UPA00223">
    <property type="reaction ID" value="UER00717"/>
</dbReference>
<dbReference type="Gene3D" id="1.10.230.10">
    <property type="entry name" value="Cytochrome P450-Terp, domain 2"/>
    <property type="match status" value="1"/>
</dbReference>
<evidence type="ECO:0000256" key="9">
    <source>
        <dbReference type="RuleBase" id="RU003370"/>
    </source>
</evidence>
<dbReference type="Gene3D" id="2.20.28.60">
    <property type="match status" value="1"/>
</dbReference>
<dbReference type="STRING" id="91360.SAMN05660330_02083"/>
<dbReference type="NCBIfam" id="TIGR01798">
    <property type="entry name" value="cit_synth_I"/>
    <property type="match status" value="1"/>
</dbReference>
<keyword evidence="12" id="KW-1185">Reference proteome</keyword>
<comment type="catalytic activity">
    <reaction evidence="5 9">
        <text>oxaloacetate + acetyl-CoA + H2O = citrate + CoA + H(+)</text>
        <dbReference type="Rhea" id="RHEA:16845"/>
        <dbReference type="ChEBI" id="CHEBI:15377"/>
        <dbReference type="ChEBI" id="CHEBI:15378"/>
        <dbReference type="ChEBI" id="CHEBI:16452"/>
        <dbReference type="ChEBI" id="CHEBI:16947"/>
        <dbReference type="ChEBI" id="CHEBI:57287"/>
        <dbReference type="ChEBI" id="CHEBI:57288"/>
        <dbReference type="EC" id="2.3.3.16"/>
    </reaction>
</comment>
<protein>
    <recommendedName>
        <fullName evidence="6 7">Citrate synthase</fullName>
    </recommendedName>
</protein>
<name>A0A1H0QW94_9BACT</name>
<evidence type="ECO:0000256" key="1">
    <source>
        <dbReference type="ARBA" id="ARBA00004751"/>
    </source>
</evidence>
<evidence type="ECO:0000256" key="5">
    <source>
        <dbReference type="ARBA" id="ARBA00049288"/>
    </source>
</evidence>
<reference evidence="11 12" key="1">
    <citation type="submission" date="2016-10" db="EMBL/GenBank/DDBJ databases">
        <authorList>
            <person name="de Groot N.N."/>
        </authorList>
    </citation>
    <scope>NUCLEOTIDE SEQUENCE [LARGE SCALE GENOMIC DNA]</scope>
    <source>
        <strain evidence="11 12">DSM 12130</strain>
    </source>
</reference>
<dbReference type="InterPro" id="IPR016142">
    <property type="entry name" value="Citrate_synth-like_lrg_a-sub"/>
</dbReference>
<dbReference type="GO" id="GO:0006099">
    <property type="term" value="P:tricarboxylic acid cycle"/>
    <property type="evidence" value="ECO:0007669"/>
    <property type="project" value="UniProtKB-UniRule"/>
</dbReference>
<dbReference type="PROSITE" id="PS00480">
    <property type="entry name" value="CITRATE_SYNTHASE"/>
    <property type="match status" value="1"/>
</dbReference>
<evidence type="ECO:0000256" key="3">
    <source>
        <dbReference type="ARBA" id="ARBA00022532"/>
    </source>
</evidence>
<evidence type="ECO:0000256" key="4">
    <source>
        <dbReference type="ARBA" id="ARBA00022679"/>
    </source>
</evidence>
<dbReference type="InterPro" id="IPR010953">
    <property type="entry name" value="Citrate_synthase_typ-I"/>
</dbReference>
<dbReference type="InterPro" id="IPR016143">
    <property type="entry name" value="Citrate_synth-like_sm_a-sub"/>
</dbReference>
<dbReference type="CDD" id="cd06114">
    <property type="entry name" value="EcCS_like"/>
    <property type="match status" value="1"/>
</dbReference>
<keyword evidence="4 7" id="KW-0808">Transferase</keyword>
<dbReference type="GO" id="GO:0036440">
    <property type="term" value="F:citrate synthase activity"/>
    <property type="evidence" value="ECO:0007669"/>
    <property type="project" value="UniProtKB-EC"/>
</dbReference>
<evidence type="ECO:0000256" key="7">
    <source>
        <dbReference type="PIRNR" id="PIRNR001369"/>
    </source>
</evidence>
<dbReference type="PIRSF" id="PIRSF001369">
    <property type="entry name" value="Citrate_synth"/>
    <property type="match status" value="1"/>
</dbReference>
<sequence>MEEFVTLNYKGKEFSLPLITGSEGEKAVDISRLRAETGLITLDVGYANTGSCQSAITFMDGEKGILRYRGIPVEQLAEKSTFKETAYLLINGRLPNRDELTRFSVMLNDNSLVHTDLKVFFQNFPRASHPMGILSSMVNALRSFYPSLNDTHEEEINITMTRLLAKVRTMAAMSYKISRGHELVFPRPDLTYCENFLNMMFDTPVTPYEIKREAVNALRVFWILHADHEQNCSTSSVRMVGSARVNLYAAISSGIAALWGPLHGGANQAVIEMLETIQKEGGNFKNAIDRAKDKNDPFRLMGFGHRIYKTYDPRAKIMKKMCDELLEALQITDPLLDIARELEEVALNDSYFVDHNLYPNIDFYSGIVLRAIGIPTNMFTVMFAIGRLPGWIAQWKESMDDPKWKLSRPRQVYVGNTEYDYVPIHAR</sequence>
<dbReference type="OrthoDB" id="9800864at2"/>
<dbReference type="RefSeq" id="WP_092222533.1">
    <property type="nucleotide sequence ID" value="NZ_FNJI01000013.1"/>
</dbReference>
<evidence type="ECO:0000256" key="2">
    <source>
        <dbReference type="ARBA" id="ARBA00010566"/>
    </source>
</evidence>
<evidence type="ECO:0000313" key="12">
    <source>
        <dbReference type="Proteomes" id="UP000199073"/>
    </source>
</evidence>
<dbReference type="Proteomes" id="UP000199073">
    <property type="component" value="Unassembled WGS sequence"/>
</dbReference>
<dbReference type="InterPro" id="IPR019810">
    <property type="entry name" value="Citrate_synthase_AS"/>
</dbReference>
<dbReference type="PRINTS" id="PR00143">
    <property type="entry name" value="CITRTSNTHASE"/>
</dbReference>
<feature type="active site" evidence="8">
    <location>
        <position position="362"/>
    </location>
</feature>
<dbReference type="InterPro" id="IPR024176">
    <property type="entry name" value="Citrate_synthase_bac-typ"/>
</dbReference>
<evidence type="ECO:0000256" key="10">
    <source>
        <dbReference type="RuleBase" id="RU003406"/>
    </source>
</evidence>
<dbReference type="GO" id="GO:0005737">
    <property type="term" value="C:cytoplasm"/>
    <property type="evidence" value="ECO:0007669"/>
    <property type="project" value="InterPro"/>
</dbReference>
<dbReference type="Gene3D" id="1.10.580.10">
    <property type="entry name" value="Citrate Synthase, domain 1"/>
    <property type="match status" value="1"/>
</dbReference>
<dbReference type="AlphaFoldDB" id="A0A1H0QW94"/>
<accession>A0A1H0QW94</accession>
<organism evidence="11 12">
    <name type="scientific">Desulforhopalus singaporensis</name>
    <dbReference type="NCBI Taxonomy" id="91360"/>
    <lineage>
        <taxon>Bacteria</taxon>
        <taxon>Pseudomonadati</taxon>
        <taxon>Thermodesulfobacteriota</taxon>
        <taxon>Desulfobulbia</taxon>
        <taxon>Desulfobulbales</taxon>
        <taxon>Desulfocapsaceae</taxon>
        <taxon>Desulforhopalus</taxon>
    </lineage>
</organism>
<dbReference type="SUPFAM" id="SSF48256">
    <property type="entry name" value="Citrate synthase"/>
    <property type="match status" value="1"/>
</dbReference>
<comment type="pathway">
    <text evidence="1 9">Carbohydrate metabolism; tricarboxylic acid cycle; isocitrate from oxaloacetate: step 1/2.</text>
</comment>
<dbReference type="PANTHER" id="PTHR42871:SF1">
    <property type="entry name" value="CITRATE SYNTHASE"/>
    <property type="match status" value="1"/>
</dbReference>
<dbReference type="NCBIfam" id="NF004126">
    <property type="entry name" value="PRK05614.1"/>
    <property type="match status" value="1"/>
</dbReference>
<evidence type="ECO:0000313" key="11">
    <source>
        <dbReference type="EMBL" id="SDP21016.1"/>
    </source>
</evidence>
<proteinExistence type="inferred from homology"/>
<comment type="similarity">
    <text evidence="2 7 10">Belongs to the citrate synthase family.</text>
</comment>
<dbReference type="Pfam" id="PF00285">
    <property type="entry name" value="Citrate_synt"/>
    <property type="match status" value="1"/>
</dbReference>
<dbReference type="FunFam" id="1.10.230.10:FF:000002">
    <property type="entry name" value="Citrate synthase"/>
    <property type="match status" value="1"/>
</dbReference>
<keyword evidence="3 9" id="KW-0816">Tricarboxylic acid cycle</keyword>
<feature type="active site" evidence="8">
    <location>
        <position position="305"/>
    </location>
</feature>
<dbReference type="InterPro" id="IPR002020">
    <property type="entry name" value="Citrate_synthase"/>
</dbReference>
<gene>
    <name evidence="11" type="ORF">SAMN05660330_02083</name>
</gene>
<evidence type="ECO:0000256" key="6">
    <source>
        <dbReference type="NCBIfam" id="TIGR01798"/>
    </source>
</evidence>
<evidence type="ECO:0000256" key="8">
    <source>
        <dbReference type="PIRSR" id="PIRSR001369-1"/>
    </source>
</evidence>